<dbReference type="KEGG" id="pdp:PDIP_84810"/>
<dbReference type="AlphaFoldDB" id="K9F7M3"/>
<comment type="caution">
    <text evidence="2">The sequence shown here is derived from an EMBL/GenBank/DDBJ whole genome shotgun (WGS) entry which is preliminary data.</text>
</comment>
<dbReference type="VEuPathDB" id="FungiDB:PDIP_84810"/>
<evidence type="ECO:0000256" key="1">
    <source>
        <dbReference type="SAM" id="MobiDB-lite"/>
    </source>
</evidence>
<protein>
    <submittedName>
        <fullName evidence="2">Uncharacterized protein</fullName>
    </submittedName>
</protein>
<evidence type="ECO:0000313" key="3">
    <source>
        <dbReference type="Proteomes" id="UP000009886"/>
    </source>
</evidence>
<reference evidence="3" key="1">
    <citation type="journal article" date="2012" name="BMC Genomics">
        <title>Genome sequence of the necrotrophic fungus Penicillium digitatum, the main postharvest pathogen of citrus.</title>
        <authorList>
            <person name="Marcet-Houben M."/>
            <person name="Ballester A.-R."/>
            <person name="de la Fuente B."/>
            <person name="Harries E."/>
            <person name="Marcos J.F."/>
            <person name="Gonzalez-Candelas L."/>
            <person name="Gabaldon T."/>
        </authorList>
    </citation>
    <scope>NUCLEOTIDE SEQUENCE [LARGE SCALE GENOMIC DNA]</scope>
    <source>
        <strain evidence="3">Pd1 / CECT 20795</strain>
    </source>
</reference>
<proteinExistence type="predicted"/>
<organism evidence="2 3">
    <name type="scientific">Penicillium digitatum (strain Pd1 / CECT 20795)</name>
    <name type="common">Green mold</name>
    <dbReference type="NCBI Taxonomy" id="1170230"/>
    <lineage>
        <taxon>Eukaryota</taxon>
        <taxon>Fungi</taxon>
        <taxon>Dikarya</taxon>
        <taxon>Ascomycota</taxon>
        <taxon>Pezizomycotina</taxon>
        <taxon>Eurotiomycetes</taxon>
        <taxon>Eurotiomycetidae</taxon>
        <taxon>Eurotiales</taxon>
        <taxon>Aspergillaceae</taxon>
        <taxon>Penicillium</taxon>
    </lineage>
</organism>
<dbReference type="Proteomes" id="UP000009886">
    <property type="component" value="Unassembled WGS sequence"/>
</dbReference>
<sequence>MGSRKVQQKKKKIYLSNYYIIFDPITDNALHLLEKCLNKTSDVDIVLNHYSSLGFQPENSTTSAANNIVGFITNQFYSQVSIFKSNESDQNIKPTRKNGQKTRIHKKRNPKTSKRTGKNPQFHSPRPAFCQPSGQSA</sequence>
<dbReference type="HOGENOM" id="CLU_1865809_0_0_1"/>
<gene>
    <name evidence="2" type="ORF">PDIP_84810</name>
</gene>
<name>K9F7M3_PEND1</name>
<dbReference type="EMBL" id="AKCU01000509">
    <property type="protein sequence ID" value="EKV05119.1"/>
    <property type="molecule type" value="Genomic_DNA"/>
</dbReference>
<feature type="compositionally biased region" description="Basic residues" evidence="1">
    <location>
        <begin position="94"/>
        <end position="117"/>
    </location>
</feature>
<dbReference type="OrthoDB" id="4510821at2759"/>
<accession>K9F7M3</accession>
<feature type="region of interest" description="Disordered" evidence="1">
    <location>
        <begin position="88"/>
        <end position="137"/>
    </location>
</feature>
<evidence type="ECO:0000313" key="2">
    <source>
        <dbReference type="EMBL" id="EKV05119.1"/>
    </source>
</evidence>